<evidence type="ECO:0000313" key="1">
    <source>
        <dbReference type="EMBL" id="KAK7287534.1"/>
    </source>
</evidence>
<dbReference type="Proteomes" id="UP001372338">
    <property type="component" value="Unassembled WGS sequence"/>
</dbReference>
<protein>
    <submittedName>
        <fullName evidence="1">Uncharacterized protein</fullName>
    </submittedName>
</protein>
<evidence type="ECO:0000313" key="2">
    <source>
        <dbReference type="Proteomes" id="UP001372338"/>
    </source>
</evidence>
<keyword evidence="2" id="KW-1185">Reference proteome</keyword>
<comment type="caution">
    <text evidence="1">The sequence shown here is derived from an EMBL/GenBank/DDBJ whole genome shotgun (WGS) entry which is preliminary data.</text>
</comment>
<gene>
    <name evidence="1" type="ORF">RIF29_00815</name>
</gene>
<sequence>MGVMAKNKKKTKGGICPIVTNGASTAHPKLELETPHFVSFPCYHFVVLQLLQKGSVVRGGLISFRLGFMQRLVQIQRLREFRLAPFLRSPLPSYCFTSLRFVCSMSYKEAFCVTHGIRLKNSAFHQFKVKNEVATLAKLGFDTIDSE</sequence>
<dbReference type="EMBL" id="JAYWIO010000001">
    <property type="protein sequence ID" value="KAK7287534.1"/>
    <property type="molecule type" value="Genomic_DNA"/>
</dbReference>
<organism evidence="1 2">
    <name type="scientific">Crotalaria pallida</name>
    <name type="common">Smooth rattlebox</name>
    <name type="synonym">Crotalaria striata</name>
    <dbReference type="NCBI Taxonomy" id="3830"/>
    <lineage>
        <taxon>Eukaryota</taxon>
        <taxon>Viridiplantae</taxon>
        <taxon>Streptophyta</taxon>
        <taxon>Embryophyta</taxon>
        <taxon>Tracheophyta</taxon>
        <taxon>Spermatophyta</taxon>
        <taxon>Magnoliopsida</taxon>
        <taxon>eudicotyledons</taxon>
        <taxon>Gunneridae</taxon>
        <taxon>Pentapetalae</taxon>
        <taxon>rosids</taxon>
        <taxon>fabids</taxon>
        <taxon>Fabales</taxon>
        <taxon>Fabaceae</taxon>
        <taxon>Papilionoideae</taxon>
        <taxon>50 kb inversion clade</taxon>
        <taxon>genistoids sensu lato</taxon>
        <taxon>core genistoids</taxon>
        <taxon>Crotalarieae</taxon>
        <taxon>Crotalaria</taxon>
    </lineage>
</organism>
<proteinExistence type="predicted"/>
<dbReference type="AlphaFoldDB" id="A0AAN9IWN1"/>
<reference evidence="1 2" key="1">
    <citation type="submission" date="2024-01" db="EMBL/GenBank/DDBJ databases">
        <title>The genomes of 5 underutilized Papilionoideae crops provide insights into root nodulation and disease resistanc.</title>
        <authorList>
            <person name="Yuan L."/>
        </authorList>
    </citation>
    <scope>NUCLEOTIDE SEQUENCE [LARGE SCALE GENOMIC DNA]</scope>
    <source>
        <strain evidence="1">ZHUSHIDOU_FW_LH</strain>
        <tissue evidence="1">Leaf</tissue>
    </source>
</reference>
<name>A0AAN9IWN1_CROPI</name>
<accession>A0AAN9IWN1</accession>